<dbReference type="Pfam" id="PF00450">
    <property type="entry name" value="Peptidase_S10"/>
    <property type="match status" value="2"/>
</dbReference>
<evidence type="ECO:0000313" key="3">
    <source>
        <dbReference type="EMBL" id="KAJ9563461.1"/>
    </source>
</evidence>
<accession>A0AA38TZX5</accession>
<dbReference type="Gene3D" id="3.40.50.1820">
    <property type="entry name" value="alpha/beta hydrolase"/>
    <property type="match status" value="1"/>
</dbReference>
<dbReference type="AlphaFoldDB" id="A0AA38TZX5"/>
<sequence length="512" mass="58885">MMRRCEGKMQIGFMVLLILLLVLQSHMLQLSQSKSIVGNLPGFSGELPFELQTGYVPAYIGVGKNEDIQLFYYFVKSERNPDRDPLLLYLTGGPGTSGIIPFLYQIGPLNFKYGNENRSEVKLESNPYSWTKTANIIFIDLPVGTGFSYAKTYESSRSRDSLVVTHAYDFIRKWLLHHPTFLSNPLYITGYLTWDLSFQMSFQKYTMGFLIVNPLTDKLIDFNSIVEFAYRSGLMDDEIYESAKENCGGKYVYFDPNNTMCLNSLQRVNECLAQVNIGNILDTACNAQDPNAFCRESIYLYSNIWANTKAVRQALHIREVSASYTLNGRLTNDNVICWSLTSAIHDPFNLYIYWNLPIFFVDSFRLICEYTFDVQGTVDKWLFTNMSIRALYGKSDTIYYSYDIFSSLASHKQLLDKNCRALIINGDHDMTFPYVGTRQWIDLLNLKTQTTWKPWFVRTQIAGYFKTYSKAKYTLKYATIKDGGHSVALYKPEESMIVVQTWLDSHTNSTKS</sequence>
<evidence type="ECO:0000313" key="4">
    <source>
        <dbReference type="Proteomes" id="UP001172457"/>
    </source>
</evidence>
<name>A0AA38TZX5_9ASTR</name>
<dbReference type="SUPFAM" id="SSF53474">
    <property type="entry name" value="alpha/beta-Hydrolases"/>
    <property type="match status" value="2"/>
</dbReference>
<dbReference type="Proteomes" id="UP001172457">
    <property type="component" value="Chromosome 2"/>
</dbReference>
<dbReference type="GO" id="GO:0004185">
    <property type="term" value="F:serine-type carboxypeptidase activity"/>
    <property type="evidence" value="ECO:0007669"/>
    <property type="project" value="InterPro"/>
</dbReference>
<organism evidence="3 4">
    <name type="scientific">Centaurea solstitialis</name>
    <name type="common">yellow star-thistle</name>
    <dbReference type="NCBI Taxonomy" id="347529"/>
    <lineage>
        <taxon>Eukaryota</taxon>
        <taxon>Viridiplantae</taxon>
        <taxon>Streptophyta</taxon>
        <taxon>Embryophyta</taxon>
        <taxon>Tracheophyta</taxon>
        <taxon>Spermatophyta</taxon>
        <taxon>Magnoliopsida</taxon>
        <taxon>eudicotyledons</taxon>
        <taxon>Gunneridae</taxon>
        <taxon>Pentapetalae</taxon>
        <taxon>asterids</taxon>
        <taxon>campanulids</taxon>
        <taxon>Asterales</taxon>
        <taxon>Asteraceae</taxon>
        <taxon>Carduoideae</taxon>
        <taxon>Cardueae</taxon>
        <taxon>Centaureinae</taxon>
        <taxon>Centaurea</taxon>
    </lineage>
</organism>
<dbReference type="PRINTS" id="PR00724">
    <property type="entry name" value="CRBOXYPTASEC"/>
</dbReference>
<dbReference type="InterPro" id="IPR001563">
    <property type="entry name" value="Peptidase_S10"/>
</dbReference>
<dbReference type="GO" id="GO:0019748">
    <property type="term" value="P:secondary metabolic process"/>
    <property type="evidence" value="ECO:0007669"/>
    <property type="project" value="TreeGrafter"/>
</dbReference>
<gene>
    <name evidence="3" type="ORF">OSB04_008621</name>
</gene>
<dbReference type="GO" id="GO:0016747">
    <property type="term" value="F:acyltransferase activity, transferring groups other than amino-acyl groups"/>
    <property type="evidence" value="ECO:0007669"/>
    <property type="project" value="TreeGrafter"/>
</dbReference>
<comment type="similarity">
    <text evidence="1">Belongs to the peptidase S10 family.</text>
</comment>
<reference evidence="3" key="1">
    <citation type="submission" date="2023-03" db="EMBL/GenBank/DDBJ databases">
        <title>Chromosome-scale reference genome and RAD-based genetic map of yellow starthistle (Centaurea solstitialis) reveal putative structural variation and QTLs associated with invader traits.</title>
        <authorList>
            <person name="Reatini B."/>
            <person name="Cang F.A."/>
            <person name="Jiang Q."/>
            <person name="Mckibben M.T.W."/>
            <person name="Barker M.S."/>
            <person name="Rieseberg L.H."/>
            <person name="Dlugosch K.M."/>
        </authorList>
    </citation>
    <scope>NUCLEOTIDE SEQUENCE</scope>
    <source>
        <strain evidence="3">CAN-66</strain>
        <tissue evidence="3">Leaf</tissue>
    </source>
</reference>
<protein>
    <recommendedName>
        <fullName evidence="5">Peptidase S10, serine carboxypeptidase, Alpha/Beta hydrolase fold protein</fullName>
    </recommendedName>
</protein>
<comment type="caution">
    <text evidence="3">The sequence shown here is derived from an EMBL/GenBank/DDBJ whole genome shotgun (WGS) entry which is preliminary data.</text>
</comment>
<dbReference type="InterPro" id="IPR029058">
    <property type="entry name" value="AB_hydrolase_fold"/>
</dbReference>
<dbReference type="Gene3D" id="3.40.50.12670">
    <property type="match status" value="1"/>
</dbReference>
<dbReference type="PANTHER" id="PTHR11802:SF456">
    <property type="entry name" value="PEPTIDASE S10, SERINE CARBOXYPEPTIDASE, ALPHA_BETA HYDROLASE"/>
    <property type="match status" value="1"/>
</dbReference>
<dbReference type="GO" id="GO:0006508">
    <property type="term" value="P:proteolysis"/>
    <property type="evidence" value="ECO:0007669"/>
    <property type="project" value="InterPro"/>
</dbReference>
<feature type="chain" id="PRO_5041296454" description="Peptidase S10, serine carboxypeptidase, Alpha/Beta hydrolase fold protein" evidence="2">
    <location>
        <begin position="34"/>
        <end position="512"/>
    </location>
</feature>
<proteinExistence type="inferred from homology"/>
<dbReference type="EMBL" id="JARYMX010000002">
    <property type="protein sequence ID" value="KAJ9563461.1"/>
    <property type="molecule type" value="Genomic_DNA"/>
</dbReference>
<keyword evidence="2" id="KW-0732">Signal</keyword>
<evidence type="ECO:0000256" key="2">
    <source>
        <dbReference type="SAM" id="SignalP"/>
    </source>
</evidence>
<dbReference type="PANTHER" id="PTHR11802">
    <property type="entry name" value="SERINE PROTEASE FAMILY S10 SERINE CARBOXYPEPTIDASE"/>
    <property type="match status" value="1"/>
</dbReference>
<evidence type="ECO:0000256" key="1">
    <source>
        <dbReference type="ARBA" id="ARBA00009431"/>
    </source>
</evidence>
<feature type="signal peptide" evidence="2">
    <location>
        <begin position="1"/>
        <end position="33"/>
    </location>
</feature>
<evidence type="ECO:0008006" key="5">
    <source>
        <dbReference type="Google" id="ProtNLM"/>
    </source>
</evidence>
<keyword evidence="4" id="KW-1185">Reference proteome</keyword>